<sequence>MVPTMLLRDDRFAVAALRQLWRGLLLCAALVLMQAAAQASERKVLVLYSLGSDASSAWQSLLRKGMTAELSQHSPASIPAIFEERFDAVRVGDEQALSSMAPYLRAKYAGIKFDAIIAENYVAGRFLNEHPDLFPGVPRHYINHGRIGWKPRDGIGYQVQADFTRTIGIIPQVAPQVKRVIVIGDSTERMQESVRAVRDAASAHQHRLAFEYWDNLTYAEMFHQAARLPSDSAIFLMPIYHDRTGERRRPVDIARQLVATTQAPIFTNWEAIVVPGVVGGYVVSGERIGHAIADLLMQHQPDIAGIPGYLFDYGAIQRFHLQNIPPTAQYLYRPQSVLEQYWWQILTGLTLIVLQGLLISALVFSLRSRRQTLRALNEERDQLEARVAQRTLELMAANTKLEQQATTDPLTGIGNRRRMTEQINKELERSRRFKHPLSLLMVDIDHFKNVNDIYGHEAGDRAIVAISHALASGMRSIDMASRFGGEEFVLLMPETEIDVAGAAAERLRSDIAALRIAGDNSEEIRLTISIGVASSDPSGTMDSASSLLSRADKALYQAKHEGRDRVVSC</sequence>
<dbReference type="PANTHER" id="PTHR45138:SF9">
    <property type="entry name" value="DIGUANYLATE CYCLASE DGCM-RELATED"/>
    <property type="match status" value="1"/>
</dbReference>
<dbReference type="EC" id="2.7.7.65" evidence="1"/>
<dbReference type="InterPro" id="IPR029787">
    <property type="entry name" value="Nucleotide_cyclase"/>
</dbReference>
<evidence type="ECO:0000256" key="3">
    <source>
        <dbReference type="SAM" id="Coils"/>
    </source>
</evidence>
<dbReference type="Gene3D" id="3.30.70.270">
    <property type="match status" value="1"/>
</dbReference>
<name>A0A1M7HU09_9BURK</name>
<protein>
    <recommendedName>
        <fullName evidence="1">diguanylate cyclase</fullName>
        <ecNumber evidence="1">2.7.7.65</ecNumber>
    </recommendedName>
</protein>
<dbReference type="SMART" id="SM00267">
    <property type="entry name" value="GGDEF"/>
    <property type="match status" value="1"/>
</dbReference>
<keyword evidence="7" id="KW-1185">Reference proteome</keyword>
<dbReference type="InterPro" id="IPR050469">
    <property type="entry name" value="Diguanylate_Cyclase"/>
</dbReference>
<feature type="transmembrane region" description="Helical" evidence="4">
    <location>
        <begin position="341"/>
        <end position="364"/>
    </location>
</feature>
<dbReference type="SUPFAM" id="SSF55073">
    <property type="entry name" value="Nucleotide cyclase"/>
    <property type="match status" value="1"/>
</dbReference>
<dbReference type="PROSITE" id="PS50887">
    <property type="entry name" value="GGDEF"/>
    <property type="match status" value="1"/>
</dbReference>
<evidence type="ECO:0000256" key="2">
    <source>
        <dbReference type="ARBA" id="ARBA00034247"/>
    </source>
</evidence>
<dbReference type="CDD" id="cd01949">
    <property type="entry name" value="GGDEF"/>
    <property type="match status" value="1"/>
</dbReference>
<dbReference type="Gene3D" id="3.40.50.2300">
    <property type="match status" value="1"/>
</dbReference>
<dbReference type="STRING" id="551987.SAMN05192549_101273"/>
<keyword evidence="4" id="KW-0812">Transmembrane</keyword>
<feature type="domain" description="GGDEF" evidence="5">
    <location>
        <begin position="435"/>
        <end position="569"/>
    </location>
</feature>
<keyword evidence="3" id="KW-0175">Coiled coil</keyword>
<proteinExistence type="predicted"/>
<evidence type="ECO:0000313" key="6">
    <source>
        <dbReference type="EMBL" id="SHM31577.1"/>
    </source>
</evidence>
<dbReference type="InterPro" id="IPR000160">
    <property type="entry name" value="GGDEF_dom"/>
</dbReference>
<reference evidence="7" key="1">
    <citation type="submission" date="2016-11" db="EMBL/GenBank/DDBJ databases">
        <authorList>
            <person name="Varghese N."/>
            <person name="Submissions S."/>
        </authorList>
    </citation>
    <scope>NUCLEOTIDE SEQUENCE [LARGE SCALE GENOMIC DNA]</scope>
    <source>
        <strain evidence="7">Sac-22</strain>
    </source>
</reference>
<comment type="catalytic activity">
    <reaction evidence="2">
        <text>2 GTP = 3',3'-c-di-GMP + 2 diphosphate</text>
        <dbReference type="Rhea" id="RHEA:24898"/>
        <dbReference type="ChEBI" id="CHEBI:33019"/>
        <dbReference type="ChEBI" id="CHEBI:37565"/>
        <dbReference type="ChEBI" id="CHEBI:58805"/>
        <dbReference type="EC" id="2.7.7.65"/>
    </reaction>
</comment>
<keyword evidence="4" id="KW-1133">Transmembrane helix</keyword>
<gene>
    <name evidence="6" type="ORF">SAMN05192549_101273</name>
</gene>
<dbReference type="PANTHER" id="PTHR45138">
    <property type="entry name" value="REGULATORY COMPONENTS OF SENSORY TRANSDUCTION SYSTEM"/>
    <property type="match status" value="1"/>
</dbReference>
<dbReference type="FunFam" id="3.30.70.270:FF:000001">
    <property type="entry name" value="Diguanylate cyclase domain protein"/>
    <property type="match status" value="1"/>
</dbReference>
<evidence type="ECO:0000313" key="7">
    <source>
        <dbReference type="Proteomes" id="UP000184339"/>
    </source>
</evidence>
<organism evidence="6 7">
    <name type="scientific">Duganella sacchari</name>
    <dbReference type="NCBI Taxonomy" id="551987"/>
    <lineage>
        <taxon>Bacteria</taxon>
        <taxon>Pseudomonadati</taxon>
        <taxon>Pseudomonadota</taxon>
        <taxon>Betaproteobacteria</taxon>
        <taxon>Burkholderiales</taxon>
        <taxon>Oxalobacteraceae</taxon>
        <taxon>Telluria group</taxon>
        <taxon>Duganella</taxon>
    </lineage>
</organism>
<feature type="coiled-coil region" evidence="3">
    <location>
        <begin position="366"/>
        <end position="393"/>
    </location>
</feature>
<accession>A0A1M7HU09</accession>
<evidence type="ECO:0000259" key="5">
    <source>
        <dbReference type="PROSITE" id="PS50887"/>
    </source>
</evidence>
<dbReference type="Proteomes" id="UP000184339">
    <property type="component" value="Unassembled WGS sequence"/>
</dbReference>
<evidence type="ECO:0000256" key="4">
    <source>
        <dbReference type="SAM" id="Phobius"/>
    </source>
</evidence>
<evidence type="ECO:0000256" key="1">
    <source>
        <dbReference type="ARBA" id="ARBA00012528"/>
    </source>
</evidence>
<dbReference type="EMBL" id="FRCX01000001">
    <property type="protein sequence ID" value="SHM31577.1"/>
    <property type="molecule type" value="Genomic_DNA"/>
</dbReference>
<dbReference type="InterPro" id="IPR043128">
    <property type="entry name" value="Rev_trsase/Diguanyl_cyclase"/>
</dbReference>
<dbReference type="GO" id="GO:0052621">
    <property type="term" value="F:diguanylate cyclase activity"/>
    <property type="evidence" value="ECO:0007669"/>
    <property type="project" value="UniProtKB-EC"/>
</dbReference>
<keyword evidence="4" id="KW-0472">Membrane</keyword>
<dbReference type="NCBIfam" id="TIGR00254">
    <property type="entry name" value="GGDEF"/>
    <property type="match status" value="1"/>
</dbReference>
<dbReference type="Pfam" id="PF00990">
    <property type="entry name" value="GGDEF"/>
    <property type="match status" value="1"/>
</dbReference>
<dbReference type="AlphaFoldDB" id="A0A1M7HU09"/>